<keyword evidence="2" id="KW-1185">Reference proteome</keyword>
<gene>
    <name evidence="1" type="ORF">SAMN04489796_101931</name>
</gene>
<protein>
    <submittedName>
        <fullName evidence="1">Uncharacterized protein</fullName>
    </submittedName>
</protein>
<name>A0A1G7Y5X3_9FLAO</name>
<accession>A0A1G7Y5X3</accession>
<dbReference type="AlphaFoldDB" id="A0A1G7Y5X3"/>
<reference evidence="2" key="1">
    <citation type="submission" date="2016-10" db="EMBL/GenBank/DDBJ databases">
        <authorList>
            <person name="Varghese N."/>
            <person name="Submissions S."/>
        </authorList>
    </citation>
    <scope>NUCLEOTIDE SEQUENCE [LARGE SCALE GENOMIC DNA]</scope>
    <source>
        <strain evidence="2">DSM 15363</strain>
    </source>
</reference>
<dbReference type="STRING" id="262004.SAMN04489796_101931"/>
<dbReference type="RefSeq" id="WP_092466395.1">
    <property type="nucleotide sequence ID" value="NZ_FNCZ01000001.1"/>
</dbReference>
<dbReference type="EMBL" id="FNCZ01000001">
    <property type="protein sequence ID" value="SDG91865.1"/>
    <property type="molecule type" value="Genomic_DNA"/>
</dbReference>
<evidence type="ECO:0000313" key="1">
    <source>
        <dbReference type="EMBL" id="SDG91865.1"/>
    </source>
</evidence>
<dbReference type="OrthoDB" id="980944at2"/>
<dbReference type="Proteomes" id="UP000199492">
    <property type="component" value="Unassembled WGS sequence"/>
</dbReference>
<proteinExistence type="predicted"/>
<organism evidence="1 2">
    <name type="scientific">Winogradskyella thalassocola</name>
    <dbReference type="NCBI Taxonomy" id="262004"/>
    <lineage>
        <taxon>Bacteria</taxon>
        <taxon>Pseudomonadati</taxon>
        <taxon>Bacteroidota</taxon>
        <taxon>Flavobacteriia</taxon>
        <taxon>Flavobacteriales</taxon>
        <taxon>Flavobacteriaceae</taxon>
        <taxon>Winogradskyella</taxon>
    </lineage>
</organism>
<sequence length="404" mass="45024">MTFKYLYISFISLLLLTSTVVVNTLESDATYTLLTTKREFIAGESIALRFAFTGDSEVLLYASNSYGSILLEPVVNDKELKFMLPEVMSNKSGVFNWQLQTTSHPISGHITIQPKSKIEAIESYLGPPSIEAGGTDYTMLVVIPTDDLDNPLADSTSVTIKHQFLTNTYVSDVMTKNGFAYKNISSETKKGRMLISSSCLDLNSKEFDVNVMPAIPTDFKIDSERIHDYADGNQITTFKTSVIKDRYDNIVSDGTFVTFFITNTAGYKSKTSGTTINGMASANMLHPDFEDQWSVKAYVEGMANSDTIVLNYKQAISDFEVAFSEDNRTLTLGPIQSFMSQRVPDGLTIKLSIYKDGMLVHQPIKDTFNGMAEFYLDKDRYPKGVYDVELKTAGIVKSYKTINL</sequence>
<evidence type="ECO:0000313" key="2">
    <source>
        <dbReference type="Proteomes" id="UP000199492"/>
    </source>
</evidence>